<protein>
    <submittedName>
        <fullName evidence="1">Uncharacterized protein</fullName>
    </submittedName>
</protein>
<name>A0ACB7RS70_HYAAI</name>
<accession>A0ACB7RS70</accession>
<sequence>MSFERRSKKLFVIAAVILLSVASVRKHYERPHVCPRRIGSLDGPGPGKEWHIGGWAIRRLCSQPLDTLFFVHTAPAHWERRIHHRDTVFEDAAREAFNWTGVFFMGEHEDPLVNLWTKLEAEATGDVVIFPYNDTFHTILYKLVFGMRWVTEHCPNVRNIVKIDDEVGVQPFELRRYLDEKLPLKNTSIHGLVWKGSKVVRDPRDKYCVPEDEVILDNYPPYCSGRSIIMTMDTMEKLYRASKIVKAYAIDDTYLSGDLALFTNTGHEDIASWISWNSSDVNTERLLQGKAIFTHELLAYENSLGRRAQWGQMIWSQMMQHRSRRAFNFSYRLDDRAYRNDFREIRRALATARVT</sequence>
<evidence type="ECO:0000313" key="2">
    <source>
        <dbReference type="Proteomes" id="UP000821845"/>
    </source>
</evidence>
<gene>
    <name evidence="1" type="ORF">HPB50_021798</name>
</gene>
<dbReference type="Proteomes" id="UP000821845">
    <property type="component" value="Chromosome 8"/>
</dbReference>
<reference evidence="1" key="1">
    <citation type="submission" date="2020-05" db="EMBL/GenBank/DDBJ databases">
        <title>Large-scale comparative analyses of tick genomes elucidate their genetic diversity and vector capacities.</title>
        <authorList>
            <person name="Jia N."/>
            <person name="Wang J."/>
            <person name="Shi W."/>
            <person name="Du L."/>
            <person name="Sun Y."/>
            <person name="Zhan W."/>
            <person name="Jiang J."/>
            <person name="Wang Q."/>
            <person name="Zhang B."/>
            <person name="Ji P."/>
            <person name="Sakyi L.B."/>
            <person name="Cui X."/>
            <person name="Yuan T."/>
            <person name="Jiang B."/>
            <person name="Yang W."/>
            <person name="Lam T.T.-Y."/>
            <person name="Chang Q."/>
            <person name="Ding S."/>
            <person name="Wang X."/>
            <person name="Zhu J."/>
            <person name="Ruan X."/>
            <person name="Zhao L."/>
            <person name="Wei J."/>
            <person name="Que T."/>
            <person name="Du C."/>
            <person name="Cheng J."/>
            <person name="Dai P."/>
            <person name="Han X."/>
            <person name="Huang E."/>
            <person name="Gao Y."/>
            <person name="Liu J."/>
            <person name="Shao H."/>
            <person name="Ye R."/>
            <person name="Li L."/>
            <person name="Wei W."/>
            <person name="Wang X."/>
            <person name="Wang C."/>
            <person name="Yang T."/>
            <person name="Huo Q."/>
            <person name="Li W."/>
            <person name="Guo W."/>
            <person name="Chen H."/>
            <person name="Zhou L."/>
            <person name="Ni X."/>
            <person name="Tian J."/>
            <person name="Zhou Y."/>
            <person name="Sheng Y."/>
            <person name="Liu T."/>
            <person name="Pan Y."/>
            <person name="Xia L."/>
            <person name="Li J."/>
            <person name="Zhao F."/>
            <person name="Cao W."/>
        </authorList>
    </citation>
    <scope>NUCLEOTIDE SEQUENCE</scope>
    <source>
        <strain evidence="1">Hyas-2018</strain>
    </source>
</reference>
<evidence type="ECO:0000313" key="1">
    <source>
        <dbReference type="EMBL" id="KAH6924657.1"/>
    </source>
</evidence>
<proteinExistence type="predicted"/>
<dbReference type="EMBL" id="CM023488">
    <property type="protein sequence ID" value="KAH6924657.1"/>
    <property type="molecule type" value="Genomic_DNA"/>
</dbReference>
<organism evidence="1 2">
    <name type="scientific">Hyalomma asiaticum</name>
    <name type="common">Tick</name>
    <dbReference type="NCBI Taxonomy" id="266040"/>
    <lineage>
        <taxon>Eukaryota</taxon>
        <taxon>Metazoa</taxon>
        <taxon>Ecdysozoa</taxon>
        <taxon>Arthropoda</taxon>
        <taxon>Chelicerata</taxon>
        <taxon>Arachnida</taxon>
        <taxon>Acari</taxon>
        <taxon>Parasitiformes</taxon>
        <taxon>Ixodida</taxon>
        <taxon>Ixodoidea</taxon>
        <taxon>Ixodidae</taxon>
        <taxon>Hyalomminae</taxon>
        <taxon>Hyalomma</taxon>
    </lineage>
</organism>
<keyword evidence="2" id="KW-1185">Reference proteome</keyword>
<comment type="caution">
    <text evidence="1">The sequence shown here is derived from an EMBL/GenBank/DDBJ whole genome shotgun (WGS) entry which is preliminary data.</text>
</comment>